<evidence type="ECO:0000256" key="1">
    <source>
        <dbReference type="ARBA" id="ARBA00004651"/>
    </source>
</evidence>
<feature type="transmembrane region" description="Helical" evidence="8">
    <location>
        <begin position="369"/>
        <end position="388"/>
    </location>
</feature>
<evidence type="ECO:0000256" key="6">
    <source>
        <dbReference type="ARBA" id="ARBA00022989"/>
    </source>
</evidence>
<dbReference type="GO" id="GO:0015385">
    <property type="term" value="F:sodium:proton antiporter activity"/>
    <property type="evidence" value="ECO:0007669"/>
    <property type="project" value="TreeGrafter"/>
</dbReference>
<sequence length="407" mass="43436">MTKGRYFFLVLILGLLTALSPFSIDMYLSGFPDIAKSLHTTLEKVGLSLSGYFIGLAFGQLLYGPLLDKFGRKLPLYAGLGVYILASVACFFVNDIDHFIVYRVIQALGGCAASVAAMAMVRDIFPLDENAKVFALLMLVLGTSPMLAPTIGGYITVAFGWNTIFLLLGAIAVVIFALVAFFLPDGYKPDKHLSLKPVPILTGFWNVLKVPQFYTFAFAGAVSFAGLFTYVAGAPMVFMKIYHLDARQFGWVFAGLSVGFVGSGQLNAIILKKYTSAQVVPIIFLVQLIGGVIFLIGAAGGWFNLPLVIAMIFVQLSCIGLSAPNTSALCIAPFEKNAGTAAALLGAIQLGIGSMVTTIMSWFHTVSTVPLAAVMTGAGFLACAIYFIGKRYIKHQVEAVSGAVVAH</sequence>
<comment type="similarity">
    <text evidence="2">Belongs to the major facilitator superfamily. Bcr/CmlA family.</text>
</comment>
<feature type="transmembrane region" description="Helical" evidence="8">
    <location>
        <begin position="47"/>
        <end position="67"/>
    </location>
</feature>
<keyword evidence="3" id="KW-0813">Transport</keyword>
<dbReference type="PROSITE" id="PS50850">
    <property type="entry name" value="MFS"/>
    <property type="match status" value="1"/>
</dbReference>
<evidence type="ECO:0000256" key="3">
    <source>
        <dbReference type="ARBA" id="ARBA00022448"/>
    </source>
</evidence>
<evidence type="ECO:0000259" key="9">
    <source>
        <dbReference type="PROSITE" id="PS50850"/>
    </source>
</evidence>
<dbReference type="InterPro" id="IPR004812">
    <property type="entry name" value="Efflux_drug-R_Bcr/CmlA"/>
</dbReference>
<keyword evidence="5 8" id="KW-0812">Transmembrane</keyword>
<dbReference type="PANTHER" id="PTHR23502:SF132">
    <property type="entry name" value="POLYAMINE TRANSPORTER 2-RELATED"/>
    <property type="match status" value="1"/>
</dbReference>
<feature type="transmembrane region" description="Helical" evidence="8">
    <location>
        <begin position="309"/>
        <end position="334"/>
    </location>
</feature>
<evidence type="ECO:0000313" key="10">
    <source>
        <dbReference type="EMBL" id="PTQ97007.1"/>
    </source>
</evidence>
<feature type="transmembrane region" description="Helical" evidence="8">
    <location>
        <begin position="249"/>
        <end position="270"/>
    </location>
</feature>
<dbReference type="PANTHER" id="PTHR23502">
    <property type="entry name" value="MAJOR FACILITATOR SUPERFAMILY"/>
    <property type="match status" value="1"/>
</dbReference>
<dbReference type="InterPro" id="IPR036259">
    <property type="entry name" value="MFS_trans_sf"/>
</dbReference>
<proteinExistence type="inferred from homology"/>
<dbReference type="Pfam" id="PF07690">
    <property type="entry name" value="MFS_1"/>
    <property type="match status" value="1"/>
</dbReference>
<feature type="transmembrane region" description="Helical" evidence="8">
    <location>
        <begin position="74"/>
        <end position="94"/>
    </location>
</feature>
<name>A0A2T5JAC1_9SPHI</name>
<dbReference type="Proteomes" id="UP000244168">
    <property type="component" value="Unassembled WGS sequence"/>
</dbReference>
<feature type="transmembrane region" description="Helical" evidence="8">
    <location>
        <begin position="100"/>
        <end position="121"/>
    </location>
</feature>
<evidence type="ECO:0000256" key="5">
    <source>
        <dbReference type="ARBA" id="ARBA00022692"/>
    </source>
</evidence>
<dbReference type="NCBIfam" id="TIGR00710">
    <property type="entry name" value="efflux_Bcr_CflA"/>
    <property type="match status" value="1"/>
</dbReference>
<keyword evidence="11" id="KW-1185">Reference proteome</keyword>
<feature type="transmembrane region" description="Helical" evidence="8">
    <location>
        <begin position="213"/>
        <end position="237"/>
    </location>
</feature>
<evidence type="ECO:0000256" key="2">
    <source>
        <dbReference type="ARBA" id="ARBA00006236"/>
    </source>
</evidence>
<feature type="transmembrane region" description="Helical" evidence="8">
    <location>
        <begin position="341"/>
        <end position="363"/>
    </location>
</feature>
<dbReference type="RefSeq" id="WP_107828942.1">
    <property type="nucleotide sequence ID" value="NZ_CP160205.1"/>
</dbReference>
<dbReference type="GO" id="GO:1990961">
    <property type="term" value="P:xenobiotic detoxification by transmembrane export across the plasma membrane"/>
    <property type="evidence" value="ECO:0007669"/>
    <property type="project" value="InterPro"/>
</dbReference>
<feature type="domain" description="Major facilitator superfamily (MFS) profile" evidence="9">
    <location>
        <begin position="6"/>
        <end position="391"/>
    </location>
</feature>
<dbReference type="GO" id="GO:0005886">
    <property type="term" value="C:plasma membrane"/>
    <property type="evidence" value="ECO:0007669"/>
    <property type="project" value="UniProtKB-SubCell"/>
</dbReference>
<keyword evidence="7 8" id="KW-0472">Membrane</keyword>
<dbReference type="EMBL" id="QAOQ01000004">
    <property type="protein sequence ID" value="PTQ97007.1"/>
    <property type="molecule type" value="Genomic_DNA"/>
</dbReference>
<dbReference type="InterPro" id="IPR011701">
    <property type="entry name" value="MFS"/>
</dbReference>
<reference evidence="10 11" key="1">
    <citation type="submission" date="2018-04" db="EMBL/GenBank/DDBJ databases">
        <title>Genomic Encyclopedia of Archaeal and Bacterial Type Strains, Phase II (KMG-II): from individual species to whole genera.</title>
        <authorList>
            <person name="Goeker M."/>
        </authorList>
    </citation>
    <scope>NUCLEOTIDE SEQUENCE [LARGE SCALE GENOMIC DNA]</scope>
    <source>
        <strain evidence="10 11">DSM 26809</strain>
    </source>
</reference>
<gene>
    <name evidence="10" type="ORF">C8P68_104501</name>
</gene>
<evidence type="ECO:0000256" key="7">
    <source>
        <dbReference type="ARBA" id="ARBA00023136"/>
    </source>
</evidence>
<feature type="transmembrane region" description="Helical" evidence="8">
    <location>
        <begin position="163"/>
        <end position="183"/>
    </location>
</feature>
<dbReference type="CDD" id="cd17320">
    <property type="entry name" value="MFS_MdfA_MDR_like"/>
    <property type="match status" value="1"/>
</dbReference>
<evidence type="ECO:0000256" key="4">
    <source>
        <dbReference type="ARBA" id="ARBA00022475"/>
    </source>
</evidence>
<dbReference type="InterPro" id="IPR020846">
    <property type="entry name" value="MFS_dom"/>
</dbReference>
<comment type="caution">
    <text evidence="10">The sequence shown here is derived from an EMBL/GenBank/DDBJ whole genome shotgun (WGS) entry which is preliminary data.</text>
</comment>
<feature type="transmembrane region" description="Helical" evidence="8">
    <location>
        <begin position="282"/>
        <end position="303"/>
    </location>
</feature>
<dbReference type="AlphaFoldDB" id="A0A2T5JAC1"/>
<dbReference type="OrthoDB" id="9800416at2"/>
<feature type="transmembrane region" description="Helical" evidence="8">
    <location>
        <begin position="133"/>
        <end position="157"/>
    </location>
</feature>
<protein>
    <submittedName>
        <fullName evidence="10">DHA1 family bicyclomycin/chloramphenicol resistance-like MFS transporter</fullName>
    </submittedName>
</protein>
<dbReference type="Gene3D" id="1.20.1720.10">
    <property type="entry name" value="Multidrug resistance protein D"/>
    <property type="match status" value="1"/>
</dbReference>
<organism evidence="10 11">
    <name type="scientific">Mucilaginibacter yixingensis</name>
    <dbReference type="NCBI Taxonomy" id="1295612"/>
    <lineage>
        <taxon>Bacteria</taxon>
        <taxon>Pseudomonadati</taxon>
        <taxon>Bacteroidota</taxon>
        <taxon>Sphingobacteriia</taxon>
        <taxon>Sphingobacteriales</taxon>
        <taxon>Sphingobacteriaceae</taxon>
        <taxon>Mucilaginibacter</taxon>
    </lineage>
</organism>
<evidence type="ECO:0000313" key="11">
    <source>
        <dbReference type="Proteomes" id="UP000244168"/>
    </source>
</evidence>
<dbReference type="GO" id="GO:0042910">
    <property type="term" value="F:xenobiotic transmembrane transporter activity"/>
    <property type="evidence" value="ECO:0007669"/>
    <property type="project" value="InterPro"/>
</dbReference>
<accession>A0A2T5JAC1</accession>
<keyword evidence="6 8" id="KW-1133">Transmembrane helix</keyword>
<dbReference type="FunFam" id="1.20.1720.10:FF:000005">
    <property type="entry name" value="Bcr/CflA family efflux transporter"/>
    <property type="match status" value="1"/>
</dbReference>
<comment type="subcellular location">
    <subcellularLocation>
        <location evidence="1">Cell membrane</location>
        <topology evidence="1">Multi-pass membrane protein</topology>
    </subcellularLocation>
</comment>
<keyword evidence="4" id="KW-1003">Cell membrane</keyword>
<dbReference type="SUPFAM" id="SSF103473">
    <property type="entry name" value="MFS general substrate transporter"/>
    <property type="match status" value="1"/>
</dbReference>
<evidence type="ECO:0000256" key="8">
    <source>
        <dbReference type="SAM" id="Phobius"/>
    </source>
</evidence>